<evidence type="ECO:0000256" key="4">
    <source>
        <dbReference type="ARBA" id="ARBA00023026"/>
    </source>
</evidence>
<dbReference type="AlphaFoldDB" id="A0A7V8GK15"/>
<keyword evidence="3" id="KW-1266">Target cell cytoplasm</keyword>
<dbReference type="EMBL" id="MWIP01000024">
    <property type="protein sequence ID" value="KAF1684717.1"/>
    <property type="molecule type" value="Genomic_DNA"/>
</dbReference>
<evidence type="ECO:0000256" key="2">
    <source>
        <dbReference type="ARBA" id="ARBA00022656"/>
    </source>
</evidence>
<sequence length="365" mass="39046">MPGSGSACCRRRLAAQVRASQWPAEADTSGATKYLTQKLYGDDPRAIDPVTGEFNPNLLPEEDKQTILAISQAIGALAGGLAGGNLGEAATGSNIAATIVENNHLGRGLNLFGRQIAEDQIKQFGEELQEVCTGGSTQACGQVYDKWKEVSYQQGGLETQQQQEGWEEFVQAMYGEHVLPLCKGDAACEQKVTANMAMTMVVDAGNVDGVRHAIGSATRAVNIAEGNWVRLGLQVVEDAGFLAQFAGMFGKAGGIAGRAPEVGGAAGKVEVVAKDVTRRPSGFRKKTVQDSWDNAADGSKSGTKSCPTCRKDVEVAPGQGHRDWDIDHQPKWKDRDLSGMERKEVLDEYNKGVRLRCSGCNRSDN</sequence>
<comment type="caution">
    <text evidence="7">The sequence shown here is derived from an EMBL/GenBank/DDBJ whole genome shotgun (WGS) entry which is preliminary data.</text>
</comment>
<feature type="domain" description="VENN motif-containing" evidence="5">
    <location>
        <begin position="57"/>
        <end position="106"/>
    </location>
</feature>
<comment type="subcellular location">
    <subcellularLocation>
        <location evidence="1">Target cell</location>
        <location evidence="1">Target cell cytoplasm</location>
    </subcellularLocation>
</comment>
<keyword evidence="4" id="KW-0843">Virulence</keyword>
<name>A0A7V8GK15_9GAMM</name>
<dbReference type="InterPro" id="IPR026835">
    <property type="entry name" value="YqcG_C"/>
</dbReference>
<proteinExistence type="predicted"/>
<organism evidence="7 8">
    <name type="scientific">Pseudoxanthomonas broegbernensis</name>
    <dbReference type="NCBI Taxonomy" id="83619"/>
    <lineage>
        <taxon>Bacteria</taxon>
        <taxon>Pseudomonadati</taxon>
        <taxon>Pseudomonadota</taxon>
        <taxon>Gammaproteobacteria</taxon>
        <taxon>Lysobacterales</taxon>
        <taxon>Lysobacteraceae</taxon>
        <taxon>Pseudoxanthomonas</taxon>
    </lineage>
</organism>
<dbReference type="Pfam" id="PF14410">
    <property type="entry name" value="GH-E"/>
    <property type="match status" value="1"/>
</dbReference>
<evidence type="ECO:0000259" key="6">
    <source>
        <dbReference type="Pfam" id="PF14410"/>
    </source>
</evidence>
<dbReference type="GO" id="GO:0090729">
    <property type="term" value="F:toxin activity"/>
    <property type="evidence" value="ECO:0007669"/>
    <property type="project" value="UniProtKB-KW"/>
</dbReference>
<gene>
    <name evidence="7" type="ORF">B1992_14535</name>
</gene>
<keyword evidence="2" id="KW-0800">Toxin</keyword>
<evidence type="ECO:0000256" key="3">
    <source>
        <dbReference type="ARBA" id="ARBA00022913"/>
    </source>
</evidence>
<accession>A0A7V8GK15</accession>
<reference evidence="7 8" key="1">
    <citation type="submission" date="2017-10" db="EMBL/GenBank/DDBJ databases">
        <title>Whole genome sequencing of Pseudoxanthomonas broegbernensis DSM 12573(T).</title>
        <authorList>
            <person name="Kumar S."/>
            <person name="Bansal K."/>
            <person name="Kaur A."/>
            <person name="Patil P."/>
            <person name="Sharma S."/>
            <person name="Patil P.B."/>
        </authorList>
    </citation>
    <scope>NUCLEOTIDE SEQUENCE [LARGE SCALE GENOMIC DNA]</scope>
    <source>
        <strain evidence="7 8">DSM 12573</strain>
    </source>
</reference>
<dbReference type="Pfam" id="PF04829">
    <property type="entry name" value="PT-VENN"/>
    <property type="match status" value="1"/>
</dbReference>
<dbReference type="Proteomes" id="UP000462066">
    <property type="component" value="Unassembled WGS sequence"/>
</dbReference>
<keyword evidence="8" id="KW-1185">Reference proteome</keyword>
<evidence type="ECO:0008006" key="9">
    <source>
        <dbReference type="Google" id="ProtNLM"/>
    </source>
</evidence>
<evidence type="ECO:0000259" key="5">
    <source>
        <dbReference type="Pfam" id="PF04829"/>
    </source>
</evidence>
<feature type="domain" description="Toxin YqcG C-terminal" evidence="6">
    <location>
        <begin position="302"/>
        <end position="364"/>
    </location>
</feature>
<protein>
    <recommendedName>
        <fullName evidence="9">Toxin CdiA</fullName>
    </recommendedName>
</protein>
<evidence type="ECO:0000313" key="8">
    <source>
        <dbReference type="Proteomes" id="UP000462066"/>
    </source>
</evidence>
<evidence type="ECO:0000256" key="1">
    <source>
        <dbReference type="ARBA" id="ARBA00004219"/>
    </source>
</evidence>
<evidence type="ECO:0000313" key="7">
    <source>
        <dbReference type="EMBL" id="KAF1684717.1"/>
    </source>
</evidence>
<dbReference type="InterPro" id="IPR006914">
    <property type="entry name" value="VENN_dom"/>
</dbReference>